<dbReference type="PANTHER" id="PTHR46599">
    <property type="entry name" value="PIGGYBAC TRANSPOSABLE ELEMENT-DERIVED PROTEIN 4"/>
    <property type="match status" value="1"/>
</dbReference>
<feature type="region of interest" description="Disordered" evidence="1">
    <location>
        <begin position="89"/>
        <end position="120"/>
    </location>
</feature>
<feature type="domain" description="PiggyBac transposable element-derived protein" evidence="2">
    <location>
        <begin position="194"/>
        <end position="369"/>
    </location>
</feature>
<proteinExistence type="predicted"/>
<dbReference type="InterPro" id="IPR029526">
    <property type="entry name" value="PGBD"/>
</dbReference>
<evidence type="ECO:0000313" key="4">
    <source>
        <dbReference type="Proteomes" id="UP001165121"/>
    </source>
</evidence>
<name>A0A9W7CZB9_9STRA</name>
<keyword evidence="4" id="KW-1185">Reference proteome</keyword>
<feature type="compositionally biased region" description="Acidic residues" evidence="1">
    <location>
        <begin position="98"/>
        <end position="107"/>
    </location>
</feature>
<protein>
    <submittedName>
        <fullName evidence="3">Unnamed protein product</fullName>
    </submittedName>
</protein>
<dbReference type="EMBL" id="BSXT01002668">
    <property type="protein sequence ID" value="GMF50277.1"/>
    <property type="molecule type" value="Genomic_DNA"/>
</dbReference>
<dbReference type="Proteomes" id="UP001165121">
    <property type="component" value="Unassembled WGS sequence"/>
</dbReference>
<comment type="caution">
    <text evidence="3">The sequence shown here is derived from an EMBL/GenBank/DDBJ whole genome shotgun (WGS) entry which is preliminary data.</text>
</comment>
<dbReference type="PANTHER" id="PTHR46599:SF3">
    <property type="entry name" value="PIGGYBAC TRANSPOSABLE ELEMENT-DERIVED PROTEIN 4"/>
    <property type="match status" value="1"/>
</dbReference>
<dbReference type="OrthoDB" id="93607at2759"/>
<dbReference type="Pfam" id="PF13843">
    <property type="entry name" value="DDE_Tnp_1_7"/>
    <property type="match status" value="1"/>
</dbReference>
<sequence>MLSAPSLDSIFELSNHAGSVNSEVEESDQNVVVGAFQLLLSEAESDTHVGDSEEEKYGEGGLLNATLSLPESTMDDVNFFKDGEDTSAYEKLDSCGSDSDDESDEAVVEPREYPDDADMSDEETTHVDEAFLEPLGGSLDIDHIDSEALRNTRWGSPISGFEPDASSYPNLSRDVGGIIGELRDQADSPLSLFFVPKELWIKIATETHQYKRQSIGARASRMRANQVRLYRPSTPETVAQIRRRLRLENAYDLSEILHVMGLLIAQVLCPHKRRFSSHWSMADDGAVPAGIFGRFMARNRCTSILRDLHFVNNEAPHVCDRLRKLRPVVNVLTRRFQSRWSLPAVFSFDEGELPSTSRRNTTRICLTSPIAMTPKCSWSAIRGLPTVTGMFSFLANILRCNLGHFSLRSDT</sequence>
<accession>A0A9W7CZB9</accession>
<evidence type="ECO:0000313" key="3">
    <source>
        <dbReference type="EMBL" id="GMF50277.1"/>
    </source>
</evidence>
<gene>
    <name evidence="3" type="ORF">Pfra01_002003300</name>
</gene>
<organism evidence="3 4">
    <name type="scientific">Phytophthora fragariaefolia</name>
    <dbReference type="NCBI Taxonomy" id="1490495"/>
    <lineage>
        <taxon>Eukaryota</taxon>
        <taxon>Sar</taxon>
        <taxon>Stramenopiles</taxon>
        <taxon>Oomycota</taxon>
        <taxon>Peronosporomycetes</taxon>
        <taxon>Peronosporales</taxon>
        <taxon>Peronosporaceae</taxon>
        <taxon>Phytophthora</taxon>
    </lineage>
</organism>
<reference evidence="3" key="1">
    <citation type="submission" date="2023-04" db="EMBL/GenBank/DDBJ databases">
        <title>Phytophthora fragariaefolia NBRC 109709.</title>
        <authorList>
            <person name="Ichikawa N."/>
            <person name="Sato H."/>
            <person name="Tonouchi N."/>
        </authorList>
    </citation>
    <scope>NUCLEOTIDE SEQUENCE</scope>
    <source>
        <strain evidence="3">NBRC 109709</strain>
    </source>
</reference>
<evidence type="ECO:0000256" key="1">
    <source>
        <dbReference type="SAM" id="MobiDB-lite"/>
    </source>
</evidence>
<dbReference type="AlphaFoldDB" id="A0A9W7CZB9"/>
<evidence type="ECO:0000259" key="2">
    <source>
        <dbReference type="Pfam" id="PF13843"/>
    </source>
</evidence>